<dbReference type="PANTHER" id="PTHR32196:SF72">
    <property type="entry name" value="RIBOSE IMPORT PERMEASE PROTEIN RBSC"/>
    <property type="match status" value="1"/>
</dbReference>
<keyword evidence="3 6" id="KW-0812">Transmembrane</keyword>
<evidence type="ECO:0000256" key="4">
    <source>
        <dbReference type="ARBA" id="ARBA00022989"/>
    </source>
</evidence>
<evidence type="ECO:0000313" key="7">
    <source>
        <dbReference type="EMBL" id="ERF61017.1"/>
    </source>
</evidence>
<dbReference type="EMBL" id="AVQI01000082">
    <property type="protein sequence ID" value="ERJ98182.1"/>
    <property type="molecule type" value="Genomic_DNA"/>
</dbReference>
<proteinExistence type="predicted"/>
<dbReference type="PANTHER" id="PTHR32196">
    <property type="entry name" value="ABC TRANSPORTER PERMEASE PROTEIN YPHD-RELATED-RELATED"/>
    <property type="match status" value="1"/>
</dbReference>
<reference evidence="9 10" key="1">
    <citation type="submission" date="2013-08" db="EMBL/GenBank/DDBJ databases">
        <authorList>
            <person name="Durkin A.S."/>
            <person name="Haft D.R."/>
            <person name="McCorrison J."/>
            <person name="Torralba M."/>
            <person name="Gillis M."/>
            <person name="Haft D.H."/>
            <person name="Methe B."/>
            <person name="Sutton G."/>
            <person name="Nelson K.E."/>
        </authorList>
    </citation>
    <scope>NUCLEOTIDE SEQUENCE [LARGE SCALE GENOMIC DNA]</scope>
    <source>
        <strain evidence="8 10">ATCC 35536</strain>
        <strain evidence="7 9">VPI DR56BR1116</strain>
    </source>
</reference>
<feature type="transmembrane region" description="Helical" evidence="6">
    <location>
        <begin position="52"/>
        <end position="81"/>
    </location>
</feature>
<evidence type="ECO:0000313" key="10">
    <source>
        <dbReference type="Proteomes" id="UP000016646"/>
    </source>
</evidence>
<evidence type="ECO:0000256" key="6">
    <source>
        <dbReference type="SAM" id="Phobius"/>
    </source>
</evidence>
<keyword evidence="10" id="KW-1185">Reference proteome</keyword>
<feature type="transmembrane region" description="Helical" evidence="6">
    <location>
        <begin position="14"/>
        <end position="32"/>
    </location>
</feature>
<comment type="caution">
    <text evidence="7">The sequence shown here is derived from an EMBL/GenBank/DDBJ whole genome shotgun (WGS) entry which is preliminary data.</text>
</comment>
<dbReference type="Proteomes" id="UP000016646">
    <property type="component" value="Unassembled WGS sequence"/>
</dbReference>
<dbReference type="GO" id="GO:0005886">
    <property type="term" value="C:plasma membrane"/>
    <property type="evidence" value="ECO:0007669"/>
    <property type="project" value="UniProtKB-SubCell"/>
</dbReference>
<feature type="transmembrane region" description="Helical" evidence="6">
    <location>
        <begin position="93"/>
        <end position="114"/>
    </location>
</feature>
<sequence length="312" mass="32248">MIDFRETAKKLEDYGAQIALLFLVIAVCIISPEFRSVGNVLSLLRQSAINGLIAFGMTCVILTGGIDLSVGSTLCLSAILCAGMIKSGFSAPLAMLIALAIGIVLGILNGIMIVKGRLQPFIATLVSMTAYRGATMIFSKGRPISALGGSRLLEGIGKGSFAGIPIPVIILFILFAGFYFMLHATVLGRKIYAIGSNSKAAALAGVAIGRTKMIVYGLSGLMASLAGLIIVSRLGSAQPTMGQGYELDAIAAVALGGTSMSGGRGRILGTITGALIIATLNNSMNILGISAYYQQVAKAAVILLAVLSDRKR</sequence>
<evidence type="ECO:0000256" key="1">
    <source>
        <dbReference type="ARBA" id="ARBA00004651"/>
    </source>
</evidence>
<dbReference type="InterPro" id="IPR001851">
    <property type="entry name" value="ABC_transp_permease"/>
</dbReference>
<dbReference type="EMBL" id="AUZJ01000020">
    <property type="protein sequence ID" value="ERF61017.1"/>
    <property type="molecule type" value="Genomic_DNA"/>
</dbReference>
<evidence type="ECO:0000313" key="8">
    <source>
        <dbReference type="EMBL" id="ERJ98182.1"/>
    </source>
</evidence>
<dbReference type="STRING" id="1125725.HMPREF1325_1284"/>
<evidence type="ECO:0000256" key="3">
    <source>
        <dbReference type="ARBA" id="ARBA00022692"/>
    </source>
</evidence>
<dbReference type="Pfam" id="PF02653">
    <property type="entry name" value="BPD_transp_2"/>
    <property type="match status" value="1"/>
</dbReference>
<keyword evidence="4 6" id="KW-1133">Transmembrane helix</keyword>
<dbReference type="RefSeq" id="WP_021330078.1">
    <property type="nucleotide sequence ID" value="NZ_AUZJ01000020.1"/>
</dbReference>
<feature type="transmembrane region" description="Helical" evidence="6">
    <location>
        <begin position="267"/>
        <end position="284"/>
    </location>
</feature>
<protein>
    <submittedName>
        <fullName evidence="7">Branched-chain amino acid ABC transporter, permease protein</fullName>
    </submittedName>
</protein>
<keyword evidence="2" id="KW-1003">Cell membrane</keyword>
<evidence type="ECO:0000256" key="5">
    <source>
        <dbReference type="ARBA" id="ARBA00023136"/>
    </source>
</evidence>
<dbReference type="GO" id="GO:0022857">
    <property type="term" value="F:transmembrane transporter activity"/>
    <property type="evidence" value="ECO:0007669"/>
    <property type="project" value="InterPro"/>
</dbReference>
<name>U2L0X3_TRESO</name>
<evidence type="ECO:0000313" key="9">
    <source>
        <dbReference type="Proteomes" id="UP000016412"/>
    </source>
</evidence>
<evidence type="ECO:0000256" key="2">
    <source>
        <dbReference type="ARBA" id="ARBA00022475"/>
    </source>
</evidence>
<gene>
    <name evidence="8" type="ORF">HMPREF0860_1819</name>
    <name evidence="7" type="ORF">HMPREF1325_1284</name>
</gene>
<dbReference type="AlphaFoldDB" id="U2L0X3"/>
<keyword evidence="5 6" id="KW-0472">Membrane</keyword>
<accession>U2L0X3</accession>
<feature type="transmembrane region" description="Helical" evidence="6">
    <location>
        <begin position="160"/>
        <end position="182"/>
    </location>
</feature>
<dbReference type="Proteomes" id="UP000016412">
    <property type="component" value="Unassembled WGS sequence"/>
</dbReference>
<organism evidence="7 9">
    <name type="scientific">Treponema socranskii subsp. socranskii VPI DR56BR1116 = ATCC 35536</name>
    <dbReference type="NCBI Taxonomy" id="1125725"/>
    <lineage>
        <taxon>Bacteria</taxon>
        <taxon>Pseudomonadati</taxon>
        <taxon>Spirochaetota</taxon>
        <taxon>Spirochaetia</taxon>
        <taxon>Spirochaetales</taxon>
        <taxon>Treponemataceae</taxon>
        <taxon>Treponema</taxon>
    </lineage>
</organism>
<comment type="subcellular location">
    <subcellularLocation>
        <location evidence="1">Cell membrane</location>
        <topology evidence="1">Multi-pass membrane protein</topology>
    </subcellularLocation>
</comment>
<dbReference type="CDD" id="cd06579">
    <property type="entry name" value="TM_PBP1_transp_AraH_like"/>
    <property type="match status" value="1"/>
</dbReference>
<dbReference type="eggNOG" id="COG1172">
    <property type="taxonomic scope" value="Bacteria"/>
</dbReference>
<feature type="transmembrane region" description="Helical" evidence="6">
    <location>
        <begin position="120"/>
        <end position="139"/>
    </location>
</feature>
<feature type="transmembrane region" description="Helical" evidence="6">
    <location>
        <begin position="213"/>
        <end position="231"/>
    </location>
</feature>
<dbReference type="PATRIC" id="fig|1125725.3.peg.1058"/>